<accession>A0A0D2FTY6</accession>
<dbReference type="HOGENOM" id="CLU_2670843_0_0_1"/>
<gene>
    <name evidence="1" type="ORF">PV04_10335</name>
</gene>
<dbReference type="AlphaFoldDB" id="A0A0D2FTY6"/>
<dbReference type="EMBL" id="KN846962">
    <property type="protein sequence ID" value="KIW63499.1"/>
    <property type="molecule type" value="Genomic_DNA"/>
</dbReference>
<name>A0A0D2FTY6_9EURO</name>
<proteinExistence type="predicted"/>
<organism evidence="1 2">
    <name type="scientific">Phialophora macrospora</name>
    <dbReference type="NCBI Taxonomy" id="1851006"/>
    <lineage>
        <taxon>Eukaryota</taxon>
        <taxon>Fungi</taxon>
        <taxon>Dikarya</taxon>
        <taxon>Ascomycota</taxon>
        <taxon>Pezizomycotina</taxon>
        <taxon>Eurotiomycetes</taxon>
        <taxon>Chaetothyriomycetidae</taxon>
        <taxon>Chaetothyriales</taxon>
        <taxon>Herpotrichiellaceae</taxon>
        <taxon>Phialophora</taxon>
    </lineage>
</organism>
<dbReference type="STRING" id="5601.A0A0D2FTY6"/>
<protein>
    <submittedName>
        <fullName evidence="1">Uncharacterized protein</fullName>
    </submittedName>
</protein>
<dbReference type="Proteomes" id="UP000054266">
    <property type="component" value="Unassembled WGS sequence"/>
</dbReference>
<sequence>MESKATRPLVGNPKYRQQNLAYNGIHFRKMGETLPEHVHGLANDMFKGRQSPEPEIKDIIKDANLTDLYINTGEA</sequence>
<evidence type="ECO:0000313" key="1">
    <source>
        <dbReference type="EMBL" id="KIW63499.1"/>
    </source>
</evidence>
<reference evidence="1 2" key="1">
    <citation type="submission" date="2015-01" db="EMBL/GenBank/DDBJ databases">
        <title>The Genome Sequence of Capronia semiimmersa CBS27337.</title>
        <authorList>
            <consortium name="The Broad Institute Genomics Platform"/>
            <person name="Cuomo C."/>
            <person name="de Hoog S."/>
            <person name="Gorbushina A."/>
            <person name="Stielow B."/>
            <person name="Teixiera M."/>
            <person name="Abouelleil A."/>
            <person name="Chapman S.B."/>
            <person name="Priest M."/>
            <person name="Young S.K."/>
            <person name="Wortman J."/>
            <person name="Nusbaum C."/>
            <person name="Birren B."/>
        </authorList>
    </citation>
    <scope>NUCLEOTIDE SEQUENCE [LARGE SCALE GENOMIC DNA]</scope>
    <source>
        <strain evidence="1 2">CBS 27337</strain>
    </source>
</reference>
<evidence type="ECO:0000313" key="2">
    <source>
        <dbReference type="Proteomes" id="UP000054266"/>
    </source>
</evidence>
<keyword evidence="2" id="KW-1185">Reference proteome</keyword>